<dbReference type="Pfam" id="PF20585">
    <property type="entry name" value="Pectate_lyase_5"/>
    <property type="match status" value="1"/>
</dbReference>
<feature type="region of interest" description="Disordered" evidence="1">
    <location>
        <begin position="728"/>
        <end position="748"/>
    </location>
</feature>
<dbReference type="OrthoDB" id="2172320at2"/>
<feature type="region of interest" description="Disordered" evidence="1">
    <location>
        <begin position="157"/>
        <end position="206"/>
    </location>
</feature>
<dbReference type="AlphaFoldDB" id="A0A1V2ULZ7"/>
<feature type="compositionally biased region" description="Basic and acidic residues" evidence="1">
    <location>
        <begin position="735"/>
        <end position="748"/>
    </location>
</feature>
<organism evidence="3 4">
    <name type="scientific">Enterococcus mundtii</name>
    <dbReference type="NCBI Taxonomy" id="53346"/>
    <lineage>
        <taxon>Bacteria</taxon>
        <taxon>Bacillati</taxon>
        <taxon>Bacillota</taxon>
        <taxon>Bacilli</taxon>
        <taxon>Lactobacillales</taxon>
        <taxon>Enterococcaceae</taxon>
        <taxon>Enterococcus</taxon>
    </lineage>
</organism>
<gene>
    <name evidence="3" type="ORF">BTN92_03485</name>
</gene>
<reference evidence="3 4" key="1">
    <citation type="submission" date="2016-12" db="EMBL/GenBank/DDBJ databases">
        <authorList>
            <person name="Song W.-J."/>
            <person name="Kurnit D.M."/>
        </authorList>
    </citation>
    <scope>NUCLEOTIDE SEQUENCE [LARGE SCALE GENOMIC DNA]</scope>
    <source>
        <strain evidence="3 4">CGB1038-1_S1</strain>
    </source>
</reference>
<feature type="domain" description="WxL" evidence="2">
    <location>
        <begin position="781"/>
        <end position="985"/>
    </location>
</feature>
<feature type="compositionally biased region" description="Polar residues" evidence="1">
    <location>
        <begin position="699"/>
        <end position="714"/>
    </location>
</feature>
<name>A0A1V2ULZ7_ENTMU</name>
<evidence type="ECO:0000313" key="4">
    <source>
        <dbReference type="Proteomes" id="UP000189299"/>
    </source>
</evidence>
<evidence type="ECO:0000259" key="2">
    <source>
        <dbReference type="Pfam" id="PF13731"/>
    </source>
</evidence>
<proteinExistence type="predicted"/>
<feature type="region of interest" description="Disordered" evidence="1">
    <location>
        <begin position="694"/>
        <end position="714"/>
    </location>
</feature>
<dbReference type="RefSeq" id="WP_077151276.1">
    <property type="nucleotide sequence ID" value="NZ_CABMMO010000002.1"/>
</dbReference>
<dbReference type="Proteomes" id="UP000189299">
    <property type="component" value="Unassembled WGS sequence"/>
</dbReference>
<feature type="compositionally biased region" description="Basic and acidic residues" evidence="1">
    <location>
        <begin position="157"/>
        <end position="179"/>
    </location>
</feature>
<dbReference type="InterPro" id="IPR046776">
    <property type="entry name" value="Pectate_lyase_5"/>
</dbReference>
<accession>A0A1V2ULZ7</accession>
<dbReference type="EMBL" id="MSTR01000002">
    <property type="protein sequence ID" value="ONN44496.1"/>
    <property type="molecule type" value="Genomic_DNA"/>
</dbReference>
<dbReference type="InterPro" id="IPR027994">
    <property type="entry name" value="WxL_dom"/>
</dbReference>
<dbReference type="Pfam" id="PF13731">
    <property type="entry name" value="WxL"/>
    <property type="match status" value="1"/>
</dbReference>
<protein>
    <recommendedName>
        <fullName evidence="2">WxL domain-containing protein</fullName>
    </recommendedName>
</protein>
<evidence type="ECO:0000256" key="1">
    <source>
        <dbReference type="SAM" id="MobiDB-lite"/>
    </source>
</evidence>
<sequence>MKIKKALVLASTSLLCFPSLFFPVISMSIPVSALENSVELPKESQFIDSLGSTTETKAPIFSFEESQEPHMAGKQFELVVHASQEVSEFLLNLPEGVSIVEDKQSADIKFTNIEGNQWQVLVNSPQMAFSIPLIIEEEGEYEVAIGESKTTLYIHAEESQQRTEQEVTSEEKEAEKTEETNDEPSSTTETSENHSEQVMENARSTKETGVQDVANWQEFIRAFVDPTVNYINVIADFETPDNPVSGLTGVTGATSNPNGGTVFVYVNASQVSRKLVIEGNGHQIDFRAVSLGFHNSSVNSNNPWDITLQNIEIYHGNWYGPIMYIDLNTQNQTAARIHYHNVKNVGNQLLHSVLSSVTMSGNVSSNQVATYTSKFRTWRINNTAQANLEINQLDILDDAKINLSSINSGNIDLLNANGRLTVGDNVEMTVAVNGNGTGEALGSNIAVRSSGNVTIGNNSKLELLPQRNYPAITLPGANSLFEMKENSHVNIVSSERTASGNGNSSNIVYMAGGSTMNIGKQSSFEIDAFNQGASTSNVIHVAGTATFIVDKEGTLDIKSDSTAAAQSLLAFTNANSTFSFSDAKMINLQRTNTISGTATTNGLINISGSAGLLDVDVQSVRQWQRGNLGEEPDFSWNPIFNLKINYAGTLPTINTVSSVSQDVADNFRTNFTTRAQRVLFEYIPDVEVTIDPLTEDPNEVNSHTITGKANPNSMIRFSGDPAIPAGSITSPDISESEKYHTTADENGDYRYELPEDRRFTAGNTVTAYAFLNGKNDTASTMVEEKIVVAPVDPLDPETEVEPENKPEIPEDQGRLSLDFVSQFNFETQKISVSDQTYYAQPQRLLNEDGTVNETKERPNYVQISDRRAANERNGWQLSVTQNGQFRNESGHELIGSEIQLFNQELVTAQGGTKPELQEEPVQRIVPNTRKVLIQANGESGTGTWIYRFGDQQTADKSVSLYVPGGTNPEATSYSTKLTWELSAVPGN</sequence>
<evidence type="ECO:0000313" key="3">
    <source>
        <dbReference type="EMBL" id="ONN44496.1"/>
    </source>
</evidence>
<comment type="caution">
    <text evidence="3">The sequence shown here is derived from an EMBL/GenBank/DDBJ whole genome shotgun (WGS) entry which is preliminary data.</text>
</comment>